<feature type="non-terminal residue" evidence="2">
    <location>
        <position position="378"/>
    </location>
</feature>
<dbReference type="AlphaFoldDB" id="B9TK89"/>
<evidence type="ECO:0000313" key="2">
    <source>
        <dbReference type="EMBL" id="EEF23725.1"/>
    </source>
</evidence>
<feature type="region of interest" description="Disordered" evidence="1">
    <location>
        <begin position="1"/>
        <end position="43"/>
    </location>
</feature>
<feature type="region of interest" description="Disordered" evidence="1">
    <location>
        <begin position="320"/>
        <end position="378"/>
    </location>
</feature>
<evidence type="ECO:0000313" key="3">
    <source>
        <dbReference type="Proteomes" id="UP000008311"/>
    </source>
</evidence>
<keyword evidence="3" id="KW-1185">Reference proteome</keyword>
<feature type="compositionally biased region" description="Low complexity" evidence="1">
    <location>
        <begin position="333"/>
        <end position="342"/>
    </location>
</feature>
<feature type="compositionally biased region" description="Basic and acidic residues" evidence="1">
    <location>
        <begin position="212"/>
        <end position="232"/>
    </location>
</feature>
<protein>
    <submittedName>
        <fullName evidence="2">Uncharacterized protein</fullName>
    </submittedName>
</protein>
<gene>
    <name evidence="2" type="ORF">RCOM_1892000</name>
</gene>
<evidence type="ECO:0000256" key="1">
    <source>
        <dbReference type="SAM" id="MobiDB-lite"/>
    </source>
</evidence>
<feature type="compositionally biased region" description="Gly residues" evidence="1">
    <location>
        <begin position="24"/>
        <end position="43"/>
    </location>
</feature>
<dbReference type="EMBL" id="EQ984903">
    <property type="protein sequence ID" value="EEF23725.1"/>
    <property type="molecule type" value="Genomic_DNA"/>
</dbReference>
<proteinExistence type="predicted"/>
<feature type="compositionally biased region" description="Basic residues" evidence="1">
    <location>
        <begin position="9"/>
        <end position="22"/>
    </location>
</feature>
<reference evidence="3" key="1">
    <citation type="journal article" date="2010" name="Nat. Biotechnol.">
        <title>Draft genome sequence of the oilseed species Ricinus communis.</title>
        <authorList>
            <person name="Chan A.P."/>
            <person name="Crabtree J."/>
            <person name="Zhao Q."/>
            <person name="Lorenzi H."/>
            <person name="Orvis J."/>
            <person name="Puiu D."/>
            <person name="Melake-Berhan A."/>
            <person name="Jones K.M."/>
            <person name="Redman J."/>
            <person name="Chen G."/>
            <person name="Cahoon E.B."/>
            <person name="Gedil M."/>
            <person name="Stanke M."/>
            <person name="Haas B.J."/>
            <person name="Wortman J.R."/>
            <person name="Fraser-Liggett C.M."/>
            <person name="Ravel J."/>
            <person name="Rabinowicz P.D."/>
        </authorList>
    </citation>
    <scope>NUCLEOTIDE SEQUENCE [LARGE SCALE GENOMIC DNA]</scope>
    <source>
        <strain evidence="3">cv. Hale</strain>
    </source>
</reference>
<sequence length="378" mass="40709">MQLLQVGGIRRRRQAGQQRLHRAGGNGGGGGRAGRGGAGGGTAVGQRLLQHARGGGDAVDDLRADHRCVIQAGEAGRHRQQVASQVAAIHRRDVNRVQRLEGQRVVPVVEVAVMAFQLVHAVQRIGGALHQLAHGEVAEVGCGQVGQQRHADVGRRGAVGHHLHRMLLHVIRRQPVVLGADEALEVRPGAARQLVEELGLVLRQLGGLAFDRAADPVGDGRRHQPRQQEQRGGRQAGGAPSQQRAADEQRQHRREPHGAPGADRAVGLARQRGGAPFQQLAVRDEAAPQAAQDGVHAEVGFIRQEGQHQDGVRELHAATAQRGADMLAPQGVARAAAQVIRQADQRRQEDHRQHGDGPHPRIGQPAPRGNQRQHQRRR</sequence>
<organism evidence="2 3">
    <name type="scientific">Ricinus communis</name>
    <name type="common">Castor bean</name>
    <dbReference type="NCBI Taxonomy" id="3988"/>
    <lineage>
        <taxon>Eukaryota</taxon>
        <taxon>Viridiplantae</taxon>
        <taxon>Streptophyta</taxon>
        <taxon>Embryophyta</taxon>
        <taxon>Tracheophyta</taxon>
        <taxon>Spermatophyta</taxon>
        <taxon>Magnoliopsida</taxon>
        <taxon>eudicotyledons</taxon>
        <taxon>Gunneridae</taxon>
        <taxon>Pentapetalae</taxon>
        <taxon>rosids</taxon>
        <taxon>fabids</taxon>
        <taxon>Malpighiales</taxon>
        <taxon>Euphorbiaceae</taxon>
        <taxon>Acalyphoideae</taxon>
        <taxon>Acalypheae</taxon>
        <taxon>Ricinus</taxon>
    </lineage>
</organism>
<dbReference type="Proteomes" id="UP000008311">
    <property type="component" value="Unassembled WGS sequence"/>
</dbReference>
<feature type="region of interest" description="Disordered" evidence="1">
    <location>
        <begin position="212"/>
        <end position="264"/>
    </location>
</feature>
<name>B9TK89_RICCO</name>
<feature type="compositionally biased region" description="Basic and acidic residues" evidence="1">
    <location>
        <begin position="343"/>
        <end position="359"/>
    </location>
</feature>
<dbReference type="InParanoid" id="B9TK89"/>
<accession>B9TK89</accession>